<evidence type="ECO:0000313" key="2">
    <source>
        <dbReference type="Proteomes" id="UP000265882"/>
    </source>
</evidence>
<proteinExistence type="predicted"/>
<gene>
    <name evidence="1" type="ORF">C4520_02460</name>
</gene>
<protein>
    <recommendedName>
        <fullName evidence="3">Nucleotide pyrophosphatase</fullName>
    </recommendedName>
</protein>
<dbReference type="GO" id="GO:0016787">
    <property type="term" value="F:hydrolase activity"/>
    <property type="evidence" value="ECO:0007669"/>
    <property type="project" value="UniProtKB-ARBA"/>
</dbReference>
<dbReference type="InterPro" id="IPR017850">
    <property type="entry name" value="Alkaline_phosphatase_core_sf"/>
</dbReference>
<dbReference type="SUPFAM" id="SSF53649">
    <property type="entry name" value="Alkaline phosphatase-like"/>
    <property type="match status" value="1"/>
</dbReference>
<reference evidence="1 2" key="1">
    <citation type="journal article" date="2017" name="ISME J.">
        <title>Energy and carbon metabolisms in a deep terrestrial subsurface fluid microbial community.</title>
        <authorList>
            <person name="Momper L."/>
            <person name="Jungbluth S.P."/>
            <person name="Lee M.D."/>
            <person name="Amend J.P."/>
        </authorList>
    </citation>
    <scope>NUCLEOTIDE SEQUENCE [LARGE SCALE GENOMIC DNA]</scope>
    <source>
        <strain evidence="1">SURF_5</strain>
    </source>
</reference>
<sequence length="579" mass="65122">MALGRRLEKQVDQRKKKVVVIGVDGATFDIISPMIKKGRLKNFARLLKESAHGTLVSTIPPNSSVAWSSFMTGKKPGKHGVYFFMEKKPNSYARPVISAKSIKAKTLWNLLSEQGKRVIVVNVPVTYPPEKVNGFLVGGLLTPSPMSVFTHPPELHMELIAALGDYPIDTDAVDVFLNTGDEVLAYQSMVHGTRKVHEAAKLLMSKNAWDFAMVMFSITDKVAHVAWKYTIPEYQKQFPEKCAKFRGLIETSYELVDDLIGDIISTLDEDTSVIIMSDHGFGPIHEKFYVNRWLRDEGLLVLKKGGSFRLSPLRALRNFLVGPLMRKILGERIVGMLSRIRARNLKFLKPARDATEAPPVIDWTRTRAYSSWTGGEEVIYLNVKGREPEGIVASGEEYERLRDEIIRKLQNLRDHDGERVVEKAYRREEIYAGPCMELAPDIQFVTRATAILPRGELFGKPIFEKPADFSPAIHRMNGIFFMRDRNAKKGAGIQDAHIEDMAPTIMHLLGLPVPEDMDGKVIAEAFQNDFLSDHPIIFKPVRVEEGDHVFAAESEPGDGTPAEEEADIRRRLKGLGYID</sequence>
<dbReference type="Gene3D" id="3.40.720.10">
    <property type="entry name" value="Alkaline Phosphatase, subunit A"/>
    <property type="match status" value="2"/>
</dbReference>
<evidence type="ECO:0008006" key="3">
    <source>
        <dbReference type="Google" id="ProtNLM"/>
    </source>
</evidence>
<dbReference type="PANTHER" id="PTHR10151:SF120">
    <property type="entry name" value="BIS(5'-ADENOSYL)-TRIPHOSPHATASE"/>
    <property type="match status" value="1"/>
</dbReference>
<dbReference type="Proteomes" id="UP000265882">
    <property type="component" value="Unassembled WGS sequence"/>
</dbReference>
<dbReference type="PANTHER" id="PTHR10151">
    <property type="entry name" value="ECTONUCLEOTIDE PYROPHOSPHATASE/PHOSPHODIESTERASE"/>
    <property type="match status" value="1"/>
</dbReference>
<dbReference type="Pfam" id="PF01663">
    <property type="entry name" value="Phosphodiest"/>
    <property type="match status" value="1"/>
</dbReference>
<organism evidence="1 2">
    <name type="scientific">Abyssobacteria bacterium (strain SURF_5)</name>
    <dbReference type="NCBI Taxonomy" id="2093360"/>
    <lineage>
        <taxon>Bacteria</taxon>
        <taxon>Pseudomonadati</taxon>
        <taxon>Candidatus Hydrogenedentota</taxon>
        <taxon>Candidatus Abyssobacteria</taxon>
    </lineage>
</organism>
<evidence type="ECO:0000313" key="1">
    <source>
        <dbReference type="EMBL" id="RJP25485.1"/>
    </source>
</evidence>
<dbReference type="AlphaFoldDB" id="A0A3A4P3T8"/>
<accession>A0A3A4P3T8</accession>
<dbReference type="EMBL" id="QZKU01000022">
    <property type="protein sequence ID" value="RJP25485.1"/>
    <property type="molecule type" value="Genomic_DNA"/>
</dbReference>
<name>A0A3A4P3T8_ABYX5</name>
<dbReference type="InterPro" id="IPR002591">
    <property type="entry name" value="Phosphodiest/P_Trfase"/>
</dbReference>
<comment type="caution">
    <text evidence="1">The sequence shown here is derived from an EMBL/GenBank/DDBJ whole genome shotgun (WGS) entry which is preliminary data.</text>
</comment>